<keyword evidence="5" id="KW-1185">Reference proteome</keyword>
<comment type="similarity">
    <text evidence="1">Belongs to the SUI1 family.</text>
</comment>
<proteinExistence type="inferred from homology"/>
<evidence type="ECO:0000313" key="5">
    <source>
        <dbReference type="Proteomes" id="UP000038010"/>
    </source>
</evidence>
<organism evidence="4 5">
    <name type="scientific">Cyphellophora attinorum</name>
    <dbReference type="NCBI Taxonomy" id="1664694"/>
    <lineage>
        <taxon>Eukaryota</taxon>
        <taxon>Fungi</taxon>
        <taxon>Dikarya</taxon>
        <taxon>Ascomycota</taxon>
        <taxon>Pezizomycotina</taxon>
        <taxon>Eurotiomycetes</taxon>
        <taxon>Chaetothyriomycetidae</taxon>
        <taxon>Chaetothyriales</taxon>
        <taxon>Cyphellophoraceae</taxon>
        <taxon>Cyphellophora</taxon>
    </lineage>
</organism>
<keyword evidence="4" id="KW-0396">Initiation factor</keyword>
<feature type="domain" description="SUI1" evidence="3">
    <location>
        <begin position="72"/>
        <end position="142"/>
    </location>
</feature>
<dbReference type="Gene3D" id="3.30.780.10">
    <property type="entry name" value="SUI1-like domain"/>
    <property type="match status" value="1"/>
</dbReference>
<evidence type="ECO:0000256" key="2">
    <source>
        <dbReference type="ARBA" id="ARBA00022917"/>
    </source>
</evidence>
<dbReference type="PANTHER" id="PTHR10388">
    <property type="entry name" value="EUKARYOTIC TRANSLATION INITIATION FACTOR SUI1"/>
    <property type="match status" value="1"/>
</dbReference>
<dbReference type="RefSeq" id="XP_018005697.1">
    <property type="nucleotide sequence ID" value="XM_018149854.1"/>
</dbReference>
<keyword evidence="2" id="KW-0648">Protein biosynthesis</keyword>
<dbReference type="OrthoDB" id="10248435at2759"/>
<evidence type="ECO:0000313" key="4">
    <source>
        <dbReference type="EMBL" id="KPI45734.1"/>
    </source>
</evidence>
<evidence type="ECO:0000256" key="1">
    <source>
        <dbReference type="ARBA" id="ARBA00005422"/>
    </source>
</evidence>
<dbReference type="CDD" id="cd11566">
    <property type="entry name" value="eIF1_SUI1"/>
    <property type="match status" value="1"/>
</dbReference>
<dbReference type="AlphaFoldDB" id="A0A0N1HH51"/>
<dbReference type="PROSITE" id="PS50296">
    <property type="entry name" value="SUI1"/>
    <property type="match status" value="1"/>
</dbReference>
<dbReference type="EMBL" id="LFJN01000001">
    <property type="protein sequence ID" value="KPI45734.1"/>
    <property type="molecule type" value="Genomic_DNA"/>
</dbReference>
<dbReference type="STRING" id="1664694.A0A0N1HH51"/>
<dbReference type="InterPro" id="IPR001950">
    <property type="entry name" value="SUI1"/>
</dbReference>
<comment type="caution">
    <text evidence="4">The sequence shown here is derived from an EMBL/GenBank/DDBJ whole genome shotgun (WGS) entry which is preliminary data.</text>
</comment>
<dbReference type="GeneID" id="28741723"/>
<dbReference type="InterPro" id="IPR036877">
    <property type="entry name" value="SUI1_dom_sf"/>
</dbReference>
<dbReference type="Proteomes" id="UP000038010">
    <property type="component" value="Unassembled WGS sequence"/>
</dbReference>
<dbReference type="VEuPathDB" id="FungiDB:AB675_932"/>
<dbReference type="SUPFAM" id="SSF55159">
    <property type="entry name" value="eIF1-like"/>
    <property type="match status" value="1"/>
</dbReference>
<dbReference type="InterPro" id="IPR005874">
    <property type="entry name" value="SUI1_euk"/>
</dbReference>
<name>A0A0N1HH51_9EURO</name>
<protein>
    <submittedName>
        <fullName evidence="4">Eukaryotic translation initiation factor eIF-1</fullName>
    </submittedName>
</protein>
<evidence type="ECO:0000259" key="3">
    <source>
        <dbReference type="PROSITE" id="PS50296"/>
    </source>
</evidence>
<dbReference type="GO" id="GO:0003743">
    <property type="term" value="F:translation initiation factor activity"/>
    <property type="evidence" value="ECO:0007669"/>
    <property type="project" value="UniProtKB-KW"/>
</dbReference>
<reference evidence="4 5" key="1">
    <citation type="submission" date="2015-06" db="EMBL/GenBank/DDBJ databases">
        <title>Draft genome of the ant-associated black yeast Phialophora attae CBS 131958.</title>
        <authorList>
            <person name="Moreno L.F."/>
            <person name="Stielow B.J."/>
            <person name="de Hoog S."/>
            <person name="Vicente V.A."/>
            <person name="Weiss V.A."/>
            <person name="de Vries M."/>
            <person name="Cruz L.M."/>
            <person name="Souza E.M."/>
        </authorList>
    </citation>
    <scope>NUCLEOTIDE SEQUENCE [LARGE SCALE GENOMIC DNA]</scope>
    <source>
        <strain evidence="4 5">CBS 131958</strain>
    </source>
</reference>
<dbReference type="Pfam" id="PF01253">
    <property type="entry name" value="SUI1"/>
    <property type="match status" value="1"/>
</dbReference>
<accession>A0A0N1HH51</accession>
<sequence length="157" mass="17533">MPRTPSATTPSPKAADDVAIVQRVLEALDIDLETRPSAEYVSAQIQTLKPLHTYVEDVDDYPVSPKQAQEYIHIRIQQRKGRETLTTVQGIPKKFNQRKILKELKNKLTCNGSITTDKAMGEGIQLHGDQRKGVQEFLVAKKDGLGLDLETINVHGF</sequence>
<gene>
    <name evidence="4" type="ORF">AB675_932</name>
</gene>